<sequence>MAPRRDNRLARGLLAIAAPVLVAAARDSICHKVRRRADRPRAGSPTDLPAAGLPRRGRAPGIRAPGIVTRASAASQGQSGLFLPLFGNKEQRTGTRGRTRAYGRAVLYLLGLLWFFLGVSIIADVFMAAIETITSKEKKVPGTDVSYKARARVPAAAPARARARGDAPRPSRPSTVRAPRSGTPRSRT</sequence>
<organism evidence="3 4">
    <name type="scientific">Aureococcus anophagefferens</name>
    <name type="common">Harmful bloom alga</name>
    <dbReference type="NCBI Taxonomy" id="44056"/>
    <lineage>
        <taxon>Eukaryota</taxon>
        <taxon>Sar</taxon>
        <taxon>Stramenopiles</taxon>
        <taxon>Ochrophyta</taxon>
        <taxon>Pelagophyceae</taxon>
        <taxon>Pelagomonadales</taxon>
        <taxon>Pelagomonadaceae</taxon>
        <taxon>Aureococcus</taxon>
    </lineage>
</organism>
<keyword evidence="4" id="KW-1185">Reference proteome</keyword>
<reference evidence="3 4" key="1">
    <citation type="submission" date="2024-03" db="EMBL/GenBank/DDBJ databases">
        <title>Aureococcus anophagefferens CCMP1851 and Kratosvirus quantuckense: Draft genome of a second virus-susceptible host strain in the model system.</title>
        <authorList>
            <person name="Chase E."/>
            <person name="Truchon A.R."/>
            <person name="Schepens W."/>
            <person name="Wilhelm S.W."/>
        </authorList>
    </citation>
    <scope>NUCLEOTIDE SEQUENCE [LARGE SCALE GENOMIC DNA]</scope>
    <source>
        <strain evidence="3 4">CCMP1851</strain>
    </source>
</reference>
<evidence type="ECO:0000313" key="4">
    <source>
        <dbReference type="Proteomes" id="UP001363151"/>
    </source>
</evidence>
<keyword evidence="2" id="KW-0472">Membrane</keyword>
<evidence type="ECO:0000313" key="3">
    <source>
        <dbReference type="EMBL" id="KAK7254766.1"/>
    </source>
</evidence>
<proteinExistence type="predicted"/>
<dbReference type="Proteomes" id="UP001363151">
    <property type="component" value="Unassembled WGS sequence"/>
</dbReference>
<feature type="region of interest" description="Disordered" evidence="1">
    <location>
        <begin position="149"/>
        <end position="188"/>
    </location>
</feature>
<evidence type="ECO:0000256" key="1">
    <source>
        <dbReference type="SAM" id="MobiDB-lite"/>
    </source>
</evidence>
<dbReference type="EMBL" id="JBBJCI010000018">
    <property type="protein sequence ID" value="KAK7254766.1"/>
    <property type="molecule type" value="Genomic_DNA"/>
</dbReference>
<accession>A0ABR1GFB9</accession>
<name>A0ABR1GFB9_AURAN</name>
<feature type="transmembrane region" description="Helical" evidence="2">
    <location>
        <begin position="105"/>
        <end position="130"/>
    </location>
</feature>
<keyword evidence="2" id="KW-0812">Transmembrane</keyword>
<gene>
    <name evidence="3" type="ORF">SO694_00131037</name>
</gene>
<keyword evidence="2" id="KW-1133">Transmembrane helix</keyword>
<comment type="caution">
    <text evidence="3">The sequence shown here is derived from an EMBL/GenBank/DDBJ whole genome shotgun (WGS) entry which is preliminary data.</text>
</comment>
<feature type="region of interest" description="Disordered" evidence="1">
    <location>
        <begin position="34"/>
        <end position="55"/>
    </location>
</feature>
<protein>
    <submittedName>
        <fullName evidence="3">Uncharacterized protein</fullName>
    </submittedName>
</protein>
<evidence type="ECO:0000256" key="2">
    <source>
        <dbReference type="SAM" id="Phobius"/>
    </source>
</evidence>